<protein>
    <submittedName>
        <fullName evidence="7">Uncharacterized membrane protein YheB, UPF0754 family</fullName>
    </submittedName>
</protein>
<keyword evidence="5 6" id="KW-0472">Membrane</keyword>
<evidence type="ECO:0000256" key="1">
    <source>
        <dbReference type="ARBA" id="ARBA00004308"/>
    </source>
</evidence>
<dbReference type="AlphaFoldDB" id="A0A1H9EWY6"/>
<evidence type="ECO:0000256" key="4">
    <source>
        <dbReference type="ARBA" id="ARBA00022989"/>
    </source>
</evidence>
<accession>A0A1H9EWY6</accession>
<evidence type="ECO:0000256" key="2">
    <source>
        <dbReference type="ARBA" id="ARBA00008053"/>
    </source>
</evidence>
<feature type="transmembrane region" description="Helical" evidence="6">
    <location>
        <begin position="193"/>
        <end position="212"/>
    </location>
</feature>
<keyword evidence="8" id="KW-1185">Reference proteome</keyword>
<feature type="transmembrane region" description="Helical" evidence="6">
    <location>
        <begin position="218"/>
        <end position="238"/>
    </location>
</feature>
<keyword evidence="4 6" id="KW-1133">Transmembrane helix</keyword>
<dbReference type="STRING" id="489703.SAMN04488038_105185"/>
<dbReference type="PANTHER" id="PTHR35791:SF1">
    <property type="entry name" value="UPF0754 MEMBRANE PROTEIN YHEB"/>
    <property type="match status" value="1"/>
</dbReference>
<dbReference type="Proteomes" id="UP000199233">
    <property type="component" value="Unassembled WGS sequence"/>
</dbReference>
<comment type="similarity">
    <text evidence="2">Belongs to the UPF0754 family.</text>
</comment>
<sequence length="409" mass="47192">MDWQNIIADVRQHLWVYLSLPFISAIIGYLTKVVAIRMMFHPIEFIGIPPFLGWQGIIPRNAERMAGLSVEAMTRHLISVREVFNRLDPARVARELERPLTEAMERITHEVAERYQPGLWATLPEFMRRKIIARVQADMPNTIEQIMGEIRARIDQLFDLKHMVVSNLVRDKQLLNRIFAETGRQEFRFFGTAGFYFGFGIGLVQMVTWVFYKEPWVLPTFGLFVGFASDWLALQMLFRPLRPRTVMGLKVQGLFLRRQQEVAHDYGNLIADQILTPAKFWEAVMQGPLSDRLFEVVQRNVKQAVDEQAGAARPLVALVIGSKKYNEMKHAVAEALMRELPVALQSVNRYAEDAMDIRNTLIERMRAMSAEQFEGMLRPVFKQDEWVLITVGAVLGFLVGELQVFLMMH</sequence>
<evidence type="ECO:0000313" key="7">
    <source>
        <dbReference type="EMBL" id="SEQ30172.1"/>
    </source>
</evidence>
<feature type="transmembrane region" description="Helical" evidence="6">
    <location>
        <begin position="12"/>
        <end position="31"/>
    </location>
</feature>
<proteinExistence type="inferred from homology"/>
<dbReference type="PANTHER" id="PTHR35791">
    <property type="entry name" value="UPF0754 MEMBRANE PROTEIN YHEB"/>
    <property type="match status" value="1"/>
</dbReference>
<organism evidence="7 8">
    <name type="scientific">Solimonas aquatica</name>
    <dbReference type="NCBI Taxonomy" id="489703"/>
    <lineage>
        <taxon>Bacteria</taxon>
        <taxon>Pseudomonadati</taxon>
        <taxon>Pseudomonadota</taxon>
        <taxon>Gammaproteobacteria</taxon>
        <taxon>Nevskiales</taxon>
        <taxon>Nevskiaceae</taxon>
        <taxon>Solimonas</taxon>
    </lineage>
</organism>
<dbReference type="EMBL" id="FOFS01000005">
    <property type="protein sequence ID" value="SEQ30172.1"/>
    <property type="molecule type" value="Genomic_DNA"/>
</dbReference>
<dbReference type="Pfam" id="PF04286">
    <property type="entry name" value="DUF445"/>
    <property type="match status" value="2"/>
</dbReference>
<evidence type="ECO:0000256" key="5">
    <source>
        <dbReference type="ARBA" id="ARBA00023136"/>
    </source>
</evidence>
<feature type="transmembrane region" description="Helical" evidence="6">
    <location>
        <begin position="386"/>
        <end position="406"/>
    </location>
</feature>
<evidence type="ECO:0000256" key="3">
    <source>
        <dbReference type="ARBA" id="ARBA00022692"/>
    </source>
</evidence>
<name>A0A1H9EWY6_9GAMM</name>
<evidence type="ECO:0000313" key="8">
    <source>
        <dbReference type="Proteomes" id="UP000199233"/>
    </source>
</evidence>
<dbReference type="GO" id="GO:0012505">
    <property type="term" value="C:endomembrane system"/>
    <property type="evidence" value="ECO:0007669"/>
    <property type="project" value="UniProtKB-SubCell"/>
</dbReference>
<evidence type="ECO:0000256" key="6">
    <source>
        <dbReference type="SAM" id="Phobius"/>
    </source>
</evidence>
<keyword evidence="3 6" id="KW-0812">Transmembrane</keyword>
<dbReference type="OrthoDB" id="3631561at2"/>
<gene>
    <name evidence="7" type="ORF">SAMN04488038_105185</name>
</gene>
<reference evidence="7 8" key="1">
    <citation type="submission" date="2016-10" db="EMBL/GenBank/DDBJ databases">
        <authorList>
            <person name="de Groot N.N."/>
        </authorList>
    </citation>
    <scope>NUCLEOTIDE SEQUENCE [LARGE SCALE GENOMIC DNA]</scope>
    <source>
        <strain evidence="7 8">DSM 25927</strain>
    </source>
</reference>
<dbReference type="RefSeq" id="WP_093284280.1">
    <property type="nucleotide sequence ID" value="NZ_FOFS01000005.1"/>
</dbReference>
<dbReference type="InterPro" id="IPR007383">
    <property type="entry name" value="DUF445"/>
</dbReference>
<comment type="subcellular location">
    <subcellularLocation>
        <location evidence="1">Endomembrane system</location>
    </subcellularLocation>
</comment>